<organism evidence="1 2">
    <name type="scientific">Brevibacillus laterosporus</name>
    <name type="common">Bacillus laterosporus</name>
    <dbReference type="NCBI Taxonomy" id="1465"/>
    <lineage>
        <taxon>Bacteria</taxon>
        <taxon>Bacillati</taxon>
        <taxon>Bacillota</taxon>
        <taxon>Bacilli</taxon>
        <taxon>Bacillales</taxon>
        <taxon>Paenibacillaceae</taxon>
        <taxon>Brevibacillus</taxon>
    </lineage>
</organism>
<evidence type="ECO:0000313" key="1">
    <source>
        <dbReference type="EMBL" id="PPA91431.1"/>
    </source>
</evidence>
<evidence type="ECO:0008006" key="3">
    <source>
        <dbReference type="Google" id="ProtNLM"/>
    </source>
</evidence>
<reference evidence="1 2" key="1">
    <citation type="submission" date="2018-02" db="EMBL/GenBank/DDBJ databases">
        <title>Comparative analysis of genomes of three Brevibacillus laterosporus strains producers of potent antimicrobials isolated from silage.</title>
        <authorList>
            <person name="Kojic M."/>
            <person name="Miljkovic M."/>
            <person name="Studholme D."/>
            <person name="Filipic B."/>
        </authorList>
    </citation>
    <scope>NUCLEOTIDE SEQUENCE [LARGE SCALE GENOMIC DNA]</scope>
    <source>
        <strain evidence="1 2">BGSP11</strain>
    </source>
</reference>
<dbReference type="Proteomes" id="UP000239759">
    <property type="component" value="Unassembled WGS sequence"/>
</dbReference>
<accession>A0AAP8Q8Z5</accession>
<dbReference type="RefSeq" id="WP_104033465.1">
    <property type="nucleotide sequence ID" value="NZ_PRKQ01000040.1"/>
</dbReference>
<dbReference type="PROSITE" id="PS51257">
    <property type="entry name" value="PROKAR_LIPOPROTEIN"/>
    <property type="match status" value="1"/>
</dbReference>
<name>A0AAP8Q8Z5_BRELA</name>
<sequence>MRKIAVVGFVVGLILSGCSGTSNNGTEVSCVTKPVEAPSTPSVEKTLTSTEQIAIEYITVMQNRQDTELKKKFVAEKITPEVRPIFEMATKSLSAKSAILDNVTVVKSVDYEMGGKKATAVLIVGVKESEKSVEEIVLVSDGKVGWVHTKADSPEQFDKFRIFNGIIQLGYTPHRQKLASVLGYLAPYLTANSIL</sequence>
<gene>
    <name evidence="1" type="ORF">C4A77_23045</name>
</gene>
<evidence type="ECO:0000313" key="2">
    <source>
        <dbReference type="Proteomes" id="UP000239759"/>
    </source>
</evidence>
<proteinExistence type="predicted"/>
<comment type="caution">
    <text evidence="1">The sequence shown here is derived from an EMBL/GenBank/DDBJ whole genome shotgun (WGS) entry which is preliminary data.</text>
</comment>
<dbReference type="EMBL" id="PRKQ01000040">
    <property type="protein sequence ID" value="PPA91431.1"/>
    <property type="molecule type" value="Genomic_DNA"/>
</dbReference>
<protein>
    <recommendedName>
        <fullName evidence="3">Lipoprotein</fullName>
    </recommendedName>
</protein>
<dbReference type="AlphaFoldDB" id="A0AAP8Q8Z5"/>